<keyword evidence="1" id="KW-0732">Signal</keyword>
<gene>
    <name evidence="3" type="primary">LOC111130496</name>
</gene>
<protein>
    <submittedName>
        <fullName evidence="3">Uncharacterized protein LOC111130496</fullName>
    </submittedName>
</protein>
<sequence>MAGVWSSIVWVWVASSTVHCLTILKPGSSDYDHGERLYQSDRDEFTIDDVITTDGVENGHIDLDWDVIQQEKDQLPTFYNIFDDVITDLEQGEGRETFNENIFQAAEETALTPAPLTPVLLAPVPALNLHAMAVVDSELFRKFLRRNQRDITQTHNAIVLYFSQIFAMVSTASRSR</sequence>
<dbReference type="Proteomes" id="UP000694844">
    <property type="component" value="Chromosome 4"/>
</dbReference>
<evidence type="ECO:0000313" key="3">
    <source>
        <dbReference type="RefSeq" id="XP_022333338.1"/>
    </source>
</evidence>
<reference evidence="3" key="1">
    <citation type="submission" date="2025-08" db="UniProtKB">
        <authorList>
            <consortium name="RefSeq"/>
        </authorList>
    </citation>
    <scope>IDENTIFICATION</scope>
    <source>
        <tissue evidence="3">Whole sample</tissue>
    </source>
</reference>
<dbReference type="AlphaFoldDB" id="A0A8B8E0K6"/>
<accession>A0A8B8E0K6</accession>
<name>A0A8B8E0K6_CRAVI</name>
<keyword evidence="2" id="KW-1185">Reference proteome</keyword>
<evidence type="ECO:0000256" key="1">
    <source>
        <dbReference type="SAM" id="SignalP"/>
    </source>
</evidence>
<dbReference type="GeneID" id="111130496"/>
<dbReference type="RefSeq" id="XP_022333338.1">
    <property type="nucleotide sequence ID" value="XM_022477630.1"/>
</dbReference>
<organism evidence="2 3">
    <name type="scientific">Crassostrea virginica</name>
    <name type="common">Eastern oyster</name>
    <dbReference type="NCBI Taxonomy" id="6565"/>
    <lineage>
        <taxon>Eukaryota</taxon>
        <taxon>Metazoa</taxon>
        <taxon>Spiralia</taxon>
        <taxon>Lophotrochozoa</taxon>
        <taxon>Mollusca</taxon>
        <taxon>Bivalvia</taxon>
        <taxon>Autobranchia</taxon>
        <taxon>Pteriomorphia</taxon>
        <taxon>Ostreida</taxon>
        <taxon>Ostreoidea</taxon>
        <taxon>Ostreidae</taxon>
        <taxon>Crassostrea</taxon>
    </lineage>
</organism>
<feature type="chain" id="PRO_5034648579" evidence="1">
    <location>
        <begin position="21"/>
        <end position="176"/>
    </location>
</feature>
<dbReference type="KEGG" id="cvn:111130496"/>
<feature type="signal peptide" evidence="1">
    <location>
        <begin position="1"/>
        <end position="20"/>
    </location>
</feature>
<evidence type="ECO:0000313" key="2">
    <source>
        <dbReference type="Proteomes" id="UP000694844"/>
    </source>
</evidence>
<proteinExistence type="predicted"/>